<keyword evidence="2" id="KW-0503">Monooxygenase</keyword>
<dbReference type="KEGG" id="cthu:HUR95_09360"/>
<evidence type="ECO:0000313" key="4">
    <source>
        <dbReference type="EMBL" id="QZT32606.1"/>
    </source>
</evidence>
<dbReference type="SUPFAM" id="SSF51679">
    <property type="entry name" value="Bacterial luciferase-like"/>
    <property type="match status" value="1"/>
</dbReference>
<reference evidence="4 5" key="1">
    <citation type="journal article" date="2020" name="Extremophiles">
        <title>Genomic analysis of Caldalkalibacillus thermarum TA2.A1 reveals aerobic alkaliphilic metabolism and evolutionary hallmarks linking alkaliphilic bacteria and plant life.</title>
        <authorList>
            <person name="de Jong S.I."/>
            <person name="van den Broek M.A."/>
            <person name="Merkel A.Y."/>
            <person name="de la Torre Cortes P."/>
            <person name="Kalamorz F."/>
            <person name="Cook G.M."/>
            <person name="van Loosdrecht M.C.M."/>
            <person name="McMillan D.G.G."/>
        </authorList>
    </citation>
    <scope>NUCLEOTIDE SEQUENCE [LARGE SCALE GENOMIC DNA]</scope>
    <source>
        <strain evidence="4 5">TA2.A1</strain>
    </source>
</reference>
<dbReference type="Proteomes" id="UP000825179">
    <property type="component" value="Chromosome"/>
</dbReference>
<accession>A0A8X8I7V4</accession>
<dbReference type="RefSeq" id="WP_222822481.1">
    <property type="nucleotide sequence ID" value="NZ_CP082237.1"/>
</dbReference>
<dbReference type="AlphaFoldDB" id="A0A8X8I7V4"/>
<dbReference type="Gene3D" id="3.20.20.30">
    <property type="entry name" value="Luciferase-like domain"/>
    <property type="match status" value="1"/>
</dbReference>
<feature type="domain" description="Luciferase-like" evidence="3">
    <location>
        <begin position="1"/>
        <end position="298"/>
    </location>
</feature>
<keyword evidence="1" id="KW-0560">Oxidoreductase</keyword>
<dbReference type="GO" id="GO:0016705">
    <property type="term" value="F:oxidoreductase activity, acting on paired donors, with incorporation or reduction of molecular oxygen"/>
    <property type="evidence" value="ECO:0007669"/>
    <property type="project" value="InterPro"/>
</dbReference>
<dbReference type="InterPro" id="IPR022290">
    <property type="entry name" value="LLM_Atu2307-like"/>
</dbReference>
<organism evidence="4 5">
    <name type="scientific">Caldalkalibacillus thermarum (strain TA2.A1)</name>
    <dbReference type="NCBI Taxonomy" id="986075"/>
    <lineage>
        <taxon>Bacteria</taxon>
        <taxon>Bacillati</taxon>
        <taxon>Bacillota</taxon>
        <taxon>Bacilli</taxon>
        <taxon>Bacillales</taxon>
        <taxon>Bacillaceae</taxon>
        <taxon>Caldalkalibacillus</taxon>
    </lineage>
</organism>
<dbReference type="GO" id="GO:0004497">
    <property type="term" value="F:monooxygenase activity"/>
    <property type="evidence" value="ECO:0007669"/>
    <property type="project" value="UniProtKB-KW"/>
</dbReference>
<evidence type="ECO:0000313" key="5">
    <source>
        <dbReference type="Proteomes" id="UP000825179"/>
    </source>
</evidence>
<evidence type="ECO:0000259" key="3">
    <source>
        <dbReference type="Pfam" id="PF00296"/>
    </source>
</evidence>
<dbReference type="InterPro" id="IPR050766">
    <property type="entry name" value="Bact_Lucif_Oxidored"/>
</dbReference>
<proteinExistence type="predicted"/>
<sequence>MEIGIYTFGERTVDPETGQLISPGERLQNLMEEIELADQVGLDVFGIGEHHRPDYTVSAPAVVLAAAGTRTKRIRLTSAVNVLSSDDPVRVFQQFATLDLLTQGRAEIMVGRGSFIESFPLFGYDLKDYDELFEEKLDLLLKLRESERVTWAGKHRPSLDNLGIYPRPLQNPLPVWIAVGGTPESAVRAGMLGLPMALGIIGGLPERFAPFAQLHREAAQKAGHETPHLSINSHGFLADSSREAADIAFPAFKTMMDRLGRERGWPPLTREQFEFSLSLRGANFVGSPEQVIEKILFQHEIFGHDRFLLQLTVGTLPHKKVLRAIELLGTKVAPAVKREIARTNRKPKPISTKRS</sequence>
<dbReference type="NCBIfam" id="TIGR03858">
    <property type="entry name" value="LLM_2I7G"/>
    <property type="match status" value="1"/>
</dbReference>
<dbReference type="InterPro" id="IPR036661">
    <property type="entry name" value="Luciferase-like_sf"/>
</dbReference>
<dbReference type="InterPro" id="IPR011251">
    <property type="entry name" value="Luciferase-like_dom"/>
</dbReference>
<evidence type="ECO:0000256" key="1">
    <source>
        <dbReference type="ARBA" id="ARBA00023002"/>
    </source>
</evidence>
<dbReference type="EMBL" id="CP082237">
    <property type="protein sequence ID" value="QZT32606.1"/>
    <property type="molecule type" value="Genomic_DNA"/>
</dbReference>
<dbReference type="Pfam" id="PF00296">
    <property type="entry name" value="Bac_luciferase"/>
    <property type="match status" value="1"/>
</dbReference>
<dbReference type="PANTHER" id="PTHR30137:SF8">
    <property type="entry name" value="BLR5498 PROTEIN"/>
    <property type="match status" value="1"/>
</dbReference>
<keyword evidence="5" id="KW-1185">Reference proteome</keyword>
<protein>
    <submittedName>
        <fullName evidence="4">LLM class flavin-dependent oxidoreductase</fullName>
    </submittedName>
</protein>
<dbReference type="PANTHER" id="PTHR30137">
    <property type="entry name" value="LUCIFERASE-LIKE MONOOXYGENASE"/>
    <property type="match status" value="1"/>
</dbReference>
<name>A0A8X8I7V4_CALTT</name>
<dbReference type="GO" id="GO:0005829">
    <property type="term" value="C:cytosol"/>
    <property type="evidence" value="ECO:0007669"/>
    <property type="project" value="TreeGrafter"/>
</dbReference>
<evidence type="ECO:0000256" key="2">
    <source>
        <dbReference type="ARBA" id="ARBA00023033"/>
    </source>
</evidence>
<gene>
    <name evidence="4" type="ORF">HUR95_09360</name>
</gene>